<accession>A0ABT6JIL6</accession>
<dbReference type="Proteomes" id="UP001156831">
    <property type="component" value="Unassembled WGS sequence"/>
</dbReference>
<proteinExistence type="inferred from homology"/>
<dbReference type="SUPFAM" id="SSF53335">
    <property type="entry name" value="S-adenosyl-L-methionine-dependent methyltransferases"/>
    <property type="match status" value="1"/>
</dbReference>
<name>A0ABT6JIL6_9GAMM</name>
<dbReference type="InterPro" id="IPR000682">
    <property type="entry name" value="PCMT"/>
</dbReference>
<dbReference type="Pfam" id="PF01135">
    <property type="entry name" value="PCMT"/>
    <property type="match status" value="1"/>
</dbReference>
<dbReference type="EMBL" id="JARXRN010000021">
    <property type="protein sequence ID" value="MDH5830522.1"/>
    <property type="molecule type" value="Genomic_DNA"/>
</dbReference>
<dbReference type="CDD" id="cd02440">
    <property type="entry name" value="AdoMet_MTases"/>
    <property type="match status" value="1"/>
</dbReference>
<dbReference type="RefSeq" id="WP_280601218.1">
    <property type="nucleotide sequence ID" value="NZ_JARXRN010000021.1"/>
</dbReference>
<evidence type="ECO:0000313" key="4">
    <source>
        <dbReference type="EMBL" id="MDH5830522.1"/>
    </source>
</evidence>
<evidence type="ECO:0000256" key="1">
    <source>
        <dbReference type="ARBA" id="ARBA00005369"/>
    </source>
</evidence>
<evidence type="ECO:0000256" key="3">
    <source>
        <dbReference type="ARBA" id="ARBA00030757"/>
    </source>
</evidence>
<reference evidence="4 5" key="1">
    <citation type="submission" date="2023-04" db="EMBL/GenBank/DDBJ databases">
        <title>Luteimonas sp. M1R5S18.</title>
        <authorList>
            <person name="Sun J.-Q."/>
        </authorList>
    </citation>
    <scope>NUCLEOTIDE SEQUENCE [LARGE SCALE GENOMIC DNA]</scope>
    <source>
        <strain evidence="4 5">M1R5S18</strain>
    </source>
</reference>
<comment type="similarity">
    <text evidence="1">Belongs to the methyltransferase superfamily. L-isoaspartyl/D-aspartyl protein methyltransferase family.</text>
</comment>
<comment type="caution">
    <text evidence="4">The sequence shown here is derived from an EMBL/GenBank/DDBJ whole genome shotgun (WGS) entry which is preliminary data.</text>
</comment>
<evidence type="ECO:0000313" key="5">
    <source>
        <dbReference type="Proteomes" id="UP001156831"/>
    </source>
</evidence>
<organism evidence="4 5">
    <name type="scientific">Luteimonas rhizosphaericola</name>
    <dbReference type="NCBI Taxonomy" id="3042024"/>
    <lineage>
        <taxon>Bacteria</taxon>
        <taxon>Pseudomonadati</taxon>
        <taxon>Pseudomonadota</taxon>
        <taxon>Gammaproteobacteria</taxon>
        <taxon>Lysobacterales</taxon>
        <taxon>Lysobacteraceae</taxon>
        <taxon>Luteimonas</taxon>
    </lineage>
</organism>
<dbReference type="InterPro" id="IPR029063">
    <property type="entry name" value="SAM-dependent_MTases_sf"/>
</dbReference>
<keyword evidence="5" id="KW-1185">Reference proteome</keyword>
<gene>
    <name evidence="4" type="ORF">QFW80_08355</name>
</gene>
<sequence>MTFDYAKARETMVEQQIRPWEVLDPRVLEVLARLPREAFVAERHRALAYADLELPLGHGETMLKPVLEGRALQALALEGSESVLEIGTGSGFLTACLATLSREATSLERHADLADAARGRLQSQGLGNVEVATADAFVWEPGRQFDAICVTGAVDAVPSRFVGWLRPGGRMFVVHGRVPAMEAALLRNDVNGHRIESLFETELPYLAGAEPRPEFKF</sequence>
<dbReference type="PANTHER" id="PTHR11579:SF18">
    <property type="entry name" value="PROTEIN-L-ISOASPARTATE O-METHYLTRANSFERASE"/>
    <property type="match status" value="1"/>
</dbReference>
<dbReference type="Gene3D" id="3.40.50.150">
    <property type="entry name" value="Vaccinia Virus protein VP39"/>
    <property type="match status" value="1"/>
</dbReference>
<dbReference type="PANTHER" id="PTHR11579">
    <property type="entry name" value="PROTEIN-L-ISOASPARTATE O-METHYLTRANSFERASE"/>
    <property type="match status" value="1"/>
</dbReference>
<protein>
    <recommendedName>
        <fullName evidence="2">Protein-L-isoaspartate O-methyltransferase</fullName>
    </recommendedName>
    <alternativeName>
        <fullName evidence="3">Protein L-isoaspartyl methyltransferase</fullName>
    </alternativeName>
</protein>
<evidence type="ECO:0000256" key="2">
    <source>
        <dbReference type="ARBA" id="ARBA00013346"/>
    </source>
</evidence>